<evidence type="ECO:0000259" key="1">
    <source>
        <dbReference type="Pfam" id="PF01613"/>
    </source>
</evidence>
<dbReference type="Pfam" id="PF01613">
    <property type="entry name" value="Flavin_Reduct"/>
    <property type="match status" value="1"/>
</dbReference>
<sequence length="143" mass="15483">MFTNGVSVIITGTNDDYKAMSIAWVSQVEKRHLIVSAPKGAIATNLLLKHQLFSVNELGLGQEGIAKQFGGKDCIKNPITSPAKIKLTEHNVPIIVNCCSSTICKVINVVEINEQVLITAGIIDTIDGLQMSPLIFNKAAYFK</sequence>
<name>A0A099KUG6_COLPS</name>
<dbReference type="Proteomes" id="UP000029868">
    <property type="component" value="Unassembled WGS sequence"/>
</dbReference>
<dbReference type="GO" id="GO:0010181">
    <property type="term" value="F:FMN binding"/>
    <property type="evidence" value="ECO:0007669"/>
    <property type="project" value="InterPro"/>
</dbReference>
<protein>
    <submittedName>
        <fullName evidence="2">Flavin reductase domain protein FMN-binding protein</fullName>
    </submittedName>
</protein>
<proteinExistence type="predicted"/>
<comment type="caution">
    <text evidence="2">The sequence shown here is derived from an EMBL/GenBank/DDBJ whole genome shotgun (WGS) entry which is preliminary data.</text>
</comment>
<reference evidence="2 3" key="1">
    <citation type="submission" date="2014-08" db="EMBL/GenBank/DDBJ databases">
        <title>Genomic and Phenotypic Diversity of Colwellia psychrerythraea strains from Disparate Marine Basins.</title>
        <authorList>
            <person name="Techtmann S.M."/>
            <person name="Stelling S.C."/>
            <person name="Utturkar S.M."/>
            <person name="Alshibli N."/>
            <person name="Harris A."/>
            <person name="Brown S.D."/>
            <person name="Hazen T.C."/>
        </authorList>
    </citation>
    <scope>NUCLEOTIDE SEQUENCE [LARGE SCALE GENOMIC DNA]</scope>
    <source>
        <strain evidence="2 3">GAB14E</strain>
    </source>
</reference>
<gene>
    <name evidence="2" type="ORF">GAB14E_2395</name>
</gene>
<organism evidence="2 3">
    <name type="scientific">Colwellia psychrerythraea</name>
    <name type="common">Vibrio psychroerythus</name>
    <dbReference type="NCBI Taxonomy" id="28229"/>
    <lineage>
        <taxon>Bacteria</taxon>
        <taxon>Pseudomonadati</taxon>
        <taxon>Pseudomonadota</taxon>
        <taxon>Gammaproteobacteria</taxon>
        <taxon>Alteromonadales</taxon>
        <taxon>Colwelliaceae</taxon>
        <taxon>Colwellia</taxon>
    </lineage>
</organism>
<evidence type="ECO:0000313" key="2">
    <source>
        <dbReference type="EMBL" id="KGJ93840.1"/>
    </source>
</evidence>
<dbReference type="AlphaFoldDB" id="A0A099KUG6"/>
<dbReference type="Gene3D" id="2.30.110.10">
    <property type="entry name" value="Electron Transport, Fmn-binding Protein, Chain A"/>
    <property type="match status" value="1"/>
</dbReference>
<accession>A0A099KUG6</accession>
<evidence type="ECO:0000313" key="3">
    <source>
        <dbReference type="Proteomes" id="UP000029868"/>
    </source>
</evidence>
<dbReference type="PATRIC" id="fig|28229.3.peg.2018"/>
<dbReference type="GO" id="GO:0016646">
    <property type="term" value="F:oxidoreductase activity, acting on the CH-NH group of donors, NAD or NADP as acceptor"/>
    <property type="evidence" value="ECO:0007669"/>
    <property type="project" value="UniProtKB-ARBA"/>
</dbReference>
<dbReference type="OrthoDB" id="6401628at2"/>
<dbReference type="EMBL" id="JQEC01000021">
    <property type="protein sequence ID" value="KGJ93840.1"/>
    <property type="molecule type" value="Genomic_DNA"/>
</dbReference>
<dbReference type="RefSeq" id="WP_052093639.1">
    <property type="nucleotide sequence ID" value="NZ_JQEC01000021.1"/>
</dbReference>
<dbReference type="InterPro" id="IPR012349">
    <property type="entry name" value="Split_barrel_FMN-bd"/>
</dbReference>
<dbReference type="SUPFAM" id="SSF50475">
    <property type="entry name" value="FMN-binding split barrel"/>
    <property type="match status" value="1"/>
</dbReference>
<dbReference type="InterPro" id="IPR002563">
    <property type="entry name" value="Flavin_Rdtase-like_dom"/>
</dbReference>
<feature type="domain" description="Flavin reductase like" evidence="1">
    <location>
        <begin position="2"/>
        <end position="141"/>
    </location>
</feature>